<keyword evidence="2 8" id="KW-0859">Xylose metabolism</keyword>
<dbReference type="InterPro" id="IPR018483">
    <property type="entry name" value="Carb_kinase_FGGY_CS"/>
</dbReference>
<dbReference type="Pfam" id="PF00370">
    <property type="entry name" value="FGGY_N"/>
    <property type="match status" value="1"/>
</dbReference>
<feature type="active site" description="Proton acceptor" evidence="8">
    <location>
        <position position="238"/>
    </location>
</feature>
<dbReference type="HOGENOM" id="CLU_009281_3_0_9"/>
<evidence type="ECO:0000256" key="7">
    <source>
        <dbReference type="ARBA" id="ARBA00023277"/>
    </source>
</evidence>
<dbReference type="Gene3D" id="3.30.420.40">
    <property type="match status" value="2"/>
</dbReference>
<dbReference type="PANTHER" id="PTHR43095">
    <property type="entry name" value="SUGAR KINASE"/>
    <property type="match status" value="1"/>
</dbReference>
<dbReference type="InterPro" id="IPR050406">
    <property type="entry name" value="FGGY_Carb_Kinase"/>
</dbReference>
<feature type="domain" description="Carbohydrate kinase FGGY C-terminal" evidence="12">
    <location>
        <begin position="257"/>
        <end position="444"/>
    </location>
</feature>
<evidence type="ECO:0000256" key="5">
    <source>
        <dbReference type="ARBA" id="ARBA00022777"/>
    </source>
</evidence>
<evidence type="ECO:0000313" key="14">
    <source>
        <dbReference type="Proteomes" id="UP000008457"/>
    </source>
</evidence>
<evidence type="ECO:0000256" key="8">
    <source>
        <dbReference type="HAMAP-Rule" id="MF_02220"/>
    </source>
</evidence>
<keyword evidence="4 8" id="KW-0547">Nucleotide-binding</keyword>
<accession>F3ZWR6</accession>
<dbReference type="InterPro" id="IPR018485">
    <property type="entry name" value="FGGY_C"/>
</dbReference>
<evidence type="ECO:0000259" key="11">
    <source>
        <dbReference type="Pfam" id="PF00370"/>
    </source>
</evidence>
<dbReference type="PANTHER" id="PTHR43095:SF5">
    <property type="entry name" value="XYLULOSE KINASE"/>
    <property type="match status" value="1"/>
</dbReference>
<dbReference type="GO" id="GO:0005998">
    <property type="term" value="P:xylulose catabolic process"/>
    <property type="evidence" value="ECO:0007669"/>
    <property type="project" value="UniProtKB-UniRule"/>
</dbReference>
<keyword evidence="3 8" id="KW-0808">Transferase</keyword>
<dbReference type="EMBL" id="CP002360">
    <property type="protein sequence ID" value="AEE96509.1"/>
    <property type="molecule type" value="Genomic_DNA"/>
</dbReference>
<keyword evidence="7 8" id="KW-0119">Carbohydrate metabolism</keyword>
<dbReference type="InterPro" id="IPR000577">
    <property type="entry name" value="Carb_kinase_FGGY"/>
</dbReference>
<dbReference type="HAMAP" id="MF_02220">
    <property type="entry name" value="XylB"/>
    <property type="match status" value="1"/>
</dbReference>
<evidence type="ECO:0000256" key="10">
    <source>
        <dbReference type="RuleBase" id="RU364073"/>
    </source>
</evidence>
<evidence type="ECO:0000256" key="1">
    <source>
        <dbReference type="ARBA" id="ARBA00009156"/>
    </source>
</evidence>
<dbReference type="SUPFAM" id="SSF53067">
    <property type="entry name" value="Actin-like ATPase domain"/>
    <property type="match status" value="2"/>
</dbReference>
<comment type="catalytic activity">
    <reaction evidence="8 10">
        <text>D-xylulose + ATP = D-xylulose 5-phosphate + ADP + H(+)</text>
        <dbReference type="Rhea" id="RHEA:10964"/>
        <dbReference type="ChEBI" id="CHEBI:15378"/>
        <dbReference type="ChEBI" id="CHEBI:17140"/>
        <dbReference type="ChEBI" id="CHEBI:30616"/>
        <dbReference type="ChEBI" id="CHEBI:57737"/>
        <dbReference type="ChEBI" id="CHEBI:456216"/>
        <dbReference type="EC" id="2.7.1.17"/>
    </reaction>
</comment>
<evidence type="ECO:0000256" key="3">
    <source>
        <dbReference type="ARBA" id="ARBA00022679"/>
    </source>
</evidence>
<comment type="similarity">
    <text evidence="1 8 9">Belongs to the FGGY kinase family.</text>
</comment>
<dbReference type="NCBIfam" id="TIGR01312">
    <property type="entry name" value="XylB"/>
    <property type="match status" value="1"/>
</dbReference>
<proteinExistence type="inferred from homology"/>
<feature type="site" description="Important for activity" evidence="8">
    <location>
        <position position="5"/>
    </location>
</feature>
<name>F3ZWR6_MAHA5</name>
<dbReference type="InterPro" id="IPR043129">
    <property type="entry name" value="ATPase_NBD"/>
</dbReference>
<evidence type="ECO:0000256" key="9">
    <source>
        <dbReference type="RuleBase" id="RU003733"/>
    </source>
</evidence>
<comment type="function">
    <text evidence="8">Catalyzes the phosphorylation of D-xylulose to D-xylulose 5-phosphate.</text>
</comment>
<gene>
    <name evidence="8 10" type="primary">xylB</name>
    <name evidence="13" type="ordered locus">Mahau_1315</name>
</gene>
<dbReference type="GO" id="GO:0005524">
    <property type="term" value="F:ATP binding"/>
    <property type="evidence" value="ECO:0007669"/>
    <property type="project" value="UniProtKB-UniRule"/>
</dbReference>
<evidence type="ECO:0000259" key="12">
    <source>
        <dbReference type="Pfam" id="PF02782"/>
    </source>
</evidence>
<dbReference type="AlphaFoldDB" id="F3ZWR6"/>
<protein>
    <recommendedName>
        <fullName evidence="8 10">Xylulose kinase</fullName>
        <shortName evidence="8 10">Xylulokinase</shortName>
        <ecNumber evidence="8 10">2.7.1.17</ecNumber>
    </recommendedName>
</protein>
<evidence type="ECO:0000256" key="2">
    <source>
        <dbReference type="ARBA" id="ARBA00022629"/>
    </source>
</evidence>
<dbReference type="GO" id="GO:0042732">
    <property type="term" value="P:D-xylose metabolic process"/>
    <property type="evidence" value="ECO:0007669"/>
    <property type="project" value="UniProtKB-KW"/>
</dbReference>
<feature type="binding site" evidence="8">
    <location>
        <begin position="78"/>
        <end position="79"/>
    </location>
    <ligand>
        <name>substrate</name>
    </ligand>
</feature>
<evidence type="ECO:0000313" key="13">
    <source>
        <dbReference type="EMBL" id="AEE96509.1"/>
    </source>
</evidence>
<dbReference type="InterPro" id="IPR006000">
    <property type="entry name" value="Xylulokinase"/>
</dbReference>
<keyword evidence="5 8" id="KW-0418">Kinase</keyword>
<dbReference type="STRING" id="697281.Mahau_1315"/>
<feature type="domain" description="Carbohydrate kinase FGGY N-terminal" evidence="11">
    <location>
        <begin position="1"/>
        <end position="242"/>
    </location>
</feature>
<reference evidence="13 14" key="2">
    <citation type="journal article" date="2011" name="Stand. Genomic Sci.">
        <title>Complete genome sequence of Mahella australiensis type strain (50-1 BON).</title>
        <authorList>
            <person name="Sikorski J."/>
            <person name="Teshima H."/>
            <person name="Nolan M."/>
            <person name="Lucas S."/>
            <person name="Hammon N."/>
            <person name="Deshpande S."/>
            <person name="Cheng J.F."/>
            <person name="Pitluck S."/>
            <person name="Liolios K."/>
            <person name="Pagani I."/>
            <person name="Ivanova N."/>
            <person name="Huntemann M."/>
            <person name="Mavromatis K."/>
            <person name="Ovchinikova G."/>
            <person name="Pati A."/>
            <person name="Tapia R."/>
            <person name="Han C."/>
            <person name="Goodwin L."/>
            <person name="Chen A."/>
            <person name="Palaniappan K."/>
            <person name="Land M."/>
            <person name="Hauser L."/>
            <person name="Ngatchou-Djao O.D."/>
            <person name="Rohde M."/>
            <person name="Pukall R."/>
            <person name="Spring S."/>
            <person name="Abt B."/>
            <person name="Goker M."/>
            <person name="Detter J.C."/>
            <person name="Woyke T."/>
            <person name="Bristow J."/>
            <person name="Markowitz V."/>
            <person name="Hugenholtz P."/>
            <person name="Eisen J.A."/>
            <person name="Kyrpides N.C."/>
            <person name="Klenk H.P."/>
            <person name="Lapidus A."/>
        </authorList>
    </citation>
    <scope>NUCLEOTIDE SEQUENCE [LARGE SCALE GENOMIC DNA]</scope>
    <source>
        <strain evidence="14">DSM 15567 / CIP 107919 / 50-1 BON</strain>
    </source>
</reference>
<dbReference type="EC" id="2.7.1.17" evidence="8 10"/>
<evidence type="ECO:0000256" key="6">
    <source>
        <dbReference type="ARBA" id="ARBA00022840"/>
    </source>
</evidence>
<organism evidence="13 14">
    <name type="scientific">Mahella australiensis (strain DSM 15567 / CIP 107919 / 50-1 BON)</name>
    <dbReference type="NCBI Taxonomy" id="697281"/>
    <lineage>
        <taxon>Bacteria</taxon>
        <taxon>Bacillati</taxon>
        <taxon>Bacillota</taxon>
        <taxon>Clostridia</taxon>
        <taxon>Thermoanaerobacterales</taxon>
        <taxon>Thermoanaerobacterales Family IV. Incertae Sedis</taxon>
        <taxon>Mahella</taxon>
    </lineage>
</organism>
<dbReference type="InterPro" id="IPR018484">
    <property type="entry name" value="FGGY_N"/>
</dbReference>
<dbReference type="PROSITE" id="PS00445">
    <property type="entry name" value="FGGY_KINASES_2"/>
    <property type="match status" value="1"/>
</dbReference>
<dbReference type="Proteomes" id="UP000008457">
    <property type="component" value="Chromosome"/>
</dbReference>
<dbReference type="CDD" id="cd07808">
    <property type="entry name" value="ASKHA_NBD_FGGY_EcXK-like"/>
    <property type="match status" value="1"/>
</dbReference>
<dbReference type="PROSITE" id="PS00933">
    <property type="entry name" value="FGGY_KINASES_1"/>
    <property type="match status" value="1"/>
</dbReference>
<dbReference type="KEGG" id="mas:Mahau_1315"/>
<sequence>MLGVDIGTSSCKSVIIDENSQVIADASAGYGVDMPRLNWVEQNPVDWWNAVILSIKKVLKESRINTDALSCMGLSGQMHGLVAIDSGGNVLRPAILWNDQRSFQECQSIIEMVGGKERLLEMINNNMLPGYTASKILWLAQHQPYIYEKTHIFLNPKDYIRYRLTGDFATDVSDASGTGLFDVEHRRWSDKLLSILNISKDRLPSCFESIEVTGYVNAKASGMTGLPKGLPVVGGGGDAVVQTTGTGLIKEGILGTIIGTAGIVAMGLNNYKFNEHGSLQIFCNNYPGTWHAMGVTLGAGASLEWLKDILYDDNCDNIYKRMNENAAASPPGSRSLIFLPYIFGERCPYADPLARGAFIGITYQHHVPDLIRAVLEGVVFSLRHVSELIINCSDVPISEIRTSGGGSRSMLWRQIQADVFQLPVKTVNGSEYGGAFGAALIAGVGSHIWTDIYQAIEMLKVESETDPDYRNKDLYDELYDNYKSVYPALKSIFDRLSSLT</sequence>
<keyword evidence="6 8" id="KW-0067">ATP-binding</keyword>
<dbReference type="PIRSF" id="PIRSF000538">
    <property type="entry name" value="GlpK"/>
    <property type="match status" value="1"/>
</dbReference>
<dbReference type="GO" id="GO:0004856">
    <property type="term" value="F:D-xylulokinase activity"/>
    <property type="evidence" value="ECO:0007669"/>
    <property type="project" value="UniProtKB-UniRule"/>
</dbReference>
<reference evidence="14" key="1">
    <citation type="submission" date="2010-11" db="EMBL/GenBank/DDBJ databases">
        <title>The complete genome of Mahella australiensis DSM 15567.</title>
        <authorList>
            <consortium name="US DOE Joint Genome Institute (JGI-PGF)"/>
            <person name="Lucas S."/>
            <person name="Copeland A."/>
            <person name="Lapidus A."/>
            <person name="Bruce D."/>
            <person name="Goodwin L."/>
            <person name="Pitluck S."/>
            <person name="Kyrpides N."/>
            <person name="Mavromatis K."/>
            <person name="Pagani I."/>
            <person name="Ivanova N."/>
            <person name="Teshima H."/>
            <person name="Brettin T."/>
            <person name="Detter J.C."/>
            <person name="Han C."/>
            <person name="Tapia R."/>
            <person name="Land M."/>
            <person name="Hauser L."/>
            <person name="Markowitz V."/>
            <person name="Cheng J.-F."/>
            <person name="Hugenholtz P."/>
            <person name="Woyke T."/>
            <person name="Wu D."/>
            <person name="Spring S."/>
            <person name="Pukall R."/>
            <person name="Steenblock K."/>
            <person name="Schneider S."/>
            <person name="Klenk H.-P."/>
            <person name="Eisen J.A."/>
        </authorList>
    </citation>
    <scope>NUCLEOTIDE SEQUENCE [LARGE SCALE GENOMIC DNA]</scope>
    <source>
        <strain evidence="14">DSM 15567 / CIP 107919 / 50-1 BON</strain>
    </source>
</reference>
<dbReference type="eggNOG" id="COG1070">
    <property type="taxonomic scope" value="Bacteria"/>
</dbReference>
<evidence type="ECO:0000256" key="4">
    <source>
        <dbReference type="ARBA" id="ARBA00022741"/>
    </source>
</evidence>
<keyword evidence="14" id="KW-1185">Reference proteome</keyword>
<dbReference type="Pfam" id="PF02782">
    <property type="entry name" value="FGGY_C"/>
    <property type="match status" value="1"/>
</dbReference>